<dbReference type="AlphaFoldDB" id="A0A0F8ZGF3"/>
<evidence type="ECO:0000313" key="1">
    <source>
        <dbReference type="EMBL" id="KKK85080.1"/>
    </source>
</evidence>
<accession>A0A0F8ZGF3</accession>
<dbReference type="EMBL" id="LAZR01051474">
    <property type="protein sequence ID" value="KKK85080.1"/>
    <property type="molecule type" value="Genomic_DNA"/>
</dbReference>
<proteinExistence type="predicted"/>
<sequence length="44" mass="4743">MDLSQTMQESLLTLLCMNNDNAGIIRNALPAASFEGIYGDIARA</sequence>
<comment type="caution">
    <text evidence="1">The sequence shown here is derived from an EMBL/GenBank/DDBJ whole genome shotgun (WGS) entry which is preliminary data.</text>
</comment>
<organism evidence="1">
    <name type="scientific">marine sediment metagenome</name>
    <dbReference type="NCBI Taxonomy" id="412755"/>
    <lineage>
        <taxon>unclassified sequences</taxon>
        <taxon>metagenomes</taxon>
        <taxon>ecological metagenomes</taxon>
    </lineage>
</organism>
<protein>
    <submittedName>
        <fullName evidence="1">Uncharacterized protein</fullName>
    </submittedName>
</protein>
<reference evidence="1" key="1">
    <citation type="journal article" date="2015" name="Nature">
        <title>Complex archaea that bridge the gap between prokaryotes and eukaryotes.</title>
        <authorList>
            <person name="Spang A."/>
            <person name="Saw J.H."/>
            <person name="Jorgensen S.L."/>
            <person name="Zaremba-Niedzwiedzka K."/>
            <person name="Martijn J."/>
            <person name="Lind A.E."/>
            <person name="van Eijk R."/>
            <person name="Schleper C."/>
            <person name="Guy L."/>
            <person name="Ettema T.J."/>
        </authorList>
    </citation>
    <scope>NUCLEOTIDE SEQUENCE</scope>
</reference>
<feature type="non-terminal residue" evidence="1">
    <location>
        <position position="44"/>
    </location>
</feature>
<gene>
    <name evidence="1" type="ORF">LCGC14_2776900</name>
</gene>
<name>A0A0F8ZGF3_9ZZZZ</name>